<reference evidence="1" key="1">
    <citation type="submission" date="2010-02" db="EMBL/GenBank/DDBJ databases">
        <title>Complete sequence of Aciduliprofundum boonei T469.</title>
        <authorList>
            <consortium name="US DOE Joint Genome Institute"/>
            <person name="Lucas S."/>
            <person name="Copeland A."/>
            <person name="Lapidus A."/>
            <person name="Cheng J.-F."/>
            <person name="Bruce D."/>
            <person name="Goodwin L."/>
            <person name="Pitluck S."/>
            <person name="Saunders E."/>
            <person name="Detter J.C."/>
            <person name="Han C."/>
            <person name="Tapia R."/>
            <person name="Land M."/>
            <person name="Hauser L."/>
            <person name="Kyrpides N."/>
            <person name="Mikhailova N."/>
            <person name="Flores G."/>
            <person name="Reysenbach A.-L."/>
            <person name="Woyke T."/>
        </authorList>
    </citation>
    <scope>NUCLEOTIDE SEQUENCE</scope>
    <source>
        <strain evidence="1">T469</strain>
    </source>
</reference>
<dbReference type="RefSeq" id="WP_008084465.1">
    <property type="nucleotide sequence ID" value="NC_013926.1"/>
</dbReference>
<evidence type="ECO:0000313" key="1">
    <source>
        <dbReference type="EMBL" id="ADD08076.1"/>
    </source>
</evidence>
<proteinExistence type="predicted"/>
<dbReference type="STRING" id="439481.Aboo_0264"/>
<dbReference type="EMBL" id="CP001941">
    <property type="protein sequence ID" value="ADD08076.1"/>
    <property type="molecule type" value="Genomic_DNA"/>
</dbReference>
<dbReference type="KEGG" id="abi:Aboo_0264"/>
<dbReference type="HOGENOM" id="CLU_2893007_0_0_2"/>
<accession>B5IDK1</accession>
<evidence type="ECO:0000313" key="2">
    <source>
        <dbReference type="Proteomes" id="UP000001400"/>
    </source>
</evidence>
<protein>
    <submittedName>
        <fullName evidence="1">Viral A-type inclusion protein repeat containing protein</fullName>
    </submittedName>
</protein>
<sequence length="62" mass="7256">MENLNNSPISKYLNDIPNKKLVEELLKIWEKKLKLVEEIESMNLPVDDWDKMEEEIIGGAVE</sequence>
<dbReference type="AlphaFoldDB" id="B5IDK1"/>
<keyword evidence="2" id="KW-1185">Reference proteome</keyword>
<name>B5IDK1_ACIB4</name>
<dbReference type="Proteomes" id="UP000001400">
    <property type="component" value="Chromosome"/>
</dbReference>
<gene>
    <name evidence="1" type="ordered locus">Aboo_0264</name>
</gene>
<dbReference type="GeneID" id="8827206"/>
<organism evidence="1 2">
    <name type="scientific">Aciduliprofundum boonei (strain DSM 19572 / T469)</name>
    <dbReference type="NCBI Taxonomy" id="439481"/>
    <lineage>
        <taxon>Archaea</taxon>
        <taxon>Methanobacteriati</taxon>
        <taxon>Thermoplasmatota</taxon>
        <taxon>DHVE2 group</taxon>
        <taxon>Candidatus Aciduliprofundum</taxon>
    </lineage>
</organism>